<gene>
    <name evidence="8" type="ORF">IDH41_08375</name>
</gene>
<keyword evidence="1" id="KW-1003">Cell membrane</keyword>
<keyword evidence="9" id="KW-1185">Reference proteome</keyword>
<evidence type="ECO:0000256" key="7">
    <source>
        <dbReference type="SAM" id="SignalP"/>
    </source>
</evidence>
<keyword evidence="4" id="KW-0564">Palmitate</keyword>
<evidence type="ECO:0000313" key="8">
    <source>
        <dbReference type="EMBL" id="MBD2868591.1"/>
    </source>
</evidence>
<sequence>MKKRFKPSIAAIALLAALMAGCSNGSGQGEAEPNAPAQTDEARNAANSEEAGSSAKLSGEPVALSLFYYDKRFQITGDMPVFKKAAELTNVSVQNVAPPGGEDQQAYNLMLSSGELPDIIAYKTADLNTVALEGALHPLNELIESHAPNFNKFLEERPDIKKAITAADGNIYVVPFVQDGTGKEGWFIRKDWLDKLKLAEPKSVDDYYEALTAFKEKDPNGNGKKDEIPFFSRNPLIGVYALLPLWDSFHDFYLQDGAVHYGPYDPAYKDGMANIAKWYAEGLIDKEIFTRGNTARDVLFAGNSGGSVHDWFASTSNFNTTMSGSIPGFSLLPIAPPASSSGKVQEVTKRDTMNGSGWAISAEAKDAELVMKYLDFWWSAEGRTLFNFGVEDETYTMVDGKPVFKEEVLKQPSVVDYLISDYGAQLNIGAWQDFAYEEQWSNKIAIEGIKLYQDNGYINTEFQLPILSYTAEEQNRLKEILPPIQTYVSETSQKWVMGGEPVEASFNAFRARLKEMKMDELLSIYQAAYDRYKNG</sequence>
<dbReference type="InterPro" id="IPR006059">
    <property type="entry name" value="SBP"/>
</dbReference>
<name>A0A927H4N2_9BACL</name>
<keyword evidence="2 7" id="KW-0732">Signal</keyword>
<evidence type="ECO:0000256" key="3">
    <source>
        <dbReference type="ARBA" id="ARBA00023136"/>
    </source>
</evidence>
<keyword evidence="3" id="KW-0472">Membrane</keyword>
<dbReference type="RefSeq" id="WP_190859980.1">
    <property type="nucleotide sequence ID" value="NZ_JACXIY010000010.1"/>
</dbReference>
<dbReference type="Proteomes" id="UP000632125">
    <property type="component" value="Unassembled WGS sequence"/>
</dbReference>
<evidence type="ECO:0000313" key="9">
    <source>
        <dbReference type="Proteomes" id="UP000632125"/>
    </source>
</evidence>
<feature type="compositionally biased region" description="Low complexity" evidence="6">
    <location>
        <begin position="44"/>
        <end position="54"/>
    </location>
</feature>
<feature type="signal peptide" evidence="7">
    <location>
        <begin position="1"/>
        <end position="25"/>
    </location>
</feature>
<proteinExistence type="predicted"/>
<feature type="chain" id="PRO_5038668551" evidence="7">
    <location>
        <begin position="26"/>
        <end position="535"/>
    </location>
</feature>
<dbReference type="EMBL" id="JACXIY010000010">
    <property type="protein sequence ID" value="MBD2868591.1"/>
    <property type="molecule type" value="Genomic_DNA"/>
</dbReference>
<feature type="region of interest" description="Disordered" evidence="6">
    <location>
        <begin position="25"/>
        <end position="54"/>
    </location>
</feature>
<dbReference type="PANTHER" id="PTHR43649:SF33">
    <property type="entry name" value="POLYGALACTURONAN_RHAMNOGALACTURONAN-BINDING PROTEIN YTCQ"/>
    <property type="match status" value="1"/>
</dbReference>
<evidence type="ECO:0000256" key="6">
    <source>
        <dbReference type="SAM" id="MobiDB-lite"/>
    </source>
</evidence>
<dbReference type="SUPFAM" id="SSF53850">
    <property type="entry name" value="Periplasmic binding protein-like II"/>
    <property type="match status" value="1"/>
</dbReference>
<comment type="caution">
    <text evidence="8">The sequence shown here is derived from an EMBL/GenBank/DDBJ whole genome shotgun (WGS) entry which is preliminary data.</text>
</comment>
<evidence type="ECO:0000256" key="4">
    <source>
        <dbReference type="ARBA" id="ARBA00023139"/>
    </source>
</evidence>
<accession>A0A927H4N2</accession>
<dbReference type="PANTHER" id="PTHR43649">
    <property type="entry name" value="ARABINOSE-BINDING PROTEIN-RELATED"/>
    <property type="match status" value="1"/>
</dbReference>
<evidence type="ECO:0000256" key="1">
    <source>
        <dbReference type="ARBA" id="ARBA00022475"/>
    </source>
</evidence>
<protein>
    <submittedName>
        <fullName evidence="8">Extracellular solute-binding protein</fullName>
    </submittedName>
</protein>
<dbReference type="InterPro" id="IPR050490">
    <property type="entry name" value="Bact_solute-bd_prot1"/>
</dbReference>
<keyword evidence="5" id="KW-0449">Lipoprotein</keyword>
<organism evidence="8 9">
    <name type="scientific">Paenibacillus arenilitoris</name>
    <dbReference type="NCBI Taxonomy" id="2772299"/>
    <lineage>
        <taxon>Bacteria</taxon>
        <taxon>Bacillati</taxon>
        <taxon>Bacillota</taxon>
        <taxon>Bacilli</taxon>
        <taxon>Bacillales</taxon>
        <taxon>Paenibacillaceae</taxon>
        <taxon>Paenibacillus</taxon>
    </lineage>
</organism>
<dbReference type="Gene3D" id="3.40.190.10">
    <property type="entry name" value="Periplasmic binding protein-like II"/>
    <property type="match status" value="2"/>
</dbReference>
<dbReference type="AlphaFoldDB" id="A0A927H4N2"/>
<evidence type="ECO:0000256" key="5">
    <source>
        <dbReference type="ARBA" id="ARBA00023288"/>
    </source>
</evidence>
<reference evidence="8" key="1">
    <citation type="submission" date="2020-09" db="EMBL/GenBank/DDBJ databases">
        <title>A novel bacterium of genus Paenibacillus, isolated from South China Sea.</title>
        <authorList>
            <person name="Huang H."/>
            <person name="Mo K."/>
            <person name="Hu Y."/>
        </authorList>
    </citation>
    <scope>NUCLEOTIDE SEQUENCE</scope>
    <source>
        <strain evidence="8">IB182493</strain>
    </source>
</reference>
<evidence type="ECO:0000256" key="2">
    <source>
        <dbReference type="ARBA" id="ARBA00022729"/>
    </source>
</evidence>
<dbReference type="PROSITE" id="PS51257">
    <property type="entry name" value="PROKAR_LIPOPROTEIN"/>
    <property type="match status" value="1"/>
</dbReference>
<dbReference type="Pfam" id="PF13416">
    <property type="entry name" value="SBP_bac_8"/>
    <property type="match status" value="1"/>
</dbReference>